<comment type="function">
    <text evidence="1">Needed for flagellar regrowth and assembly.</text>
</comment>
<comment type="similarity">
    <text evidence="3">Belongs to the FliH family.</text>
</comment>
<evidence type="ECO:0000256" key="1">
    <source>
        <dbReference type="ARBA" id="ARBA00003041"/>
    </source>
</evidence>
<evidence type="ECO:0000256" key="5">
    <source>
        <dbReference type="ARBA" id="ARBA00022448"/>
    </source>
</evidence>
<evidence type="ECO:0000256" key="4">
    <source>
        <dbReference type="ARBA" id="ARBA00016507"/>
    </source>
</evidence>
<keyword evidence="8" id="KW-0653">Protein transport</keyword>
<protein>
    <recommendedName>
        <fullName evidence="4">Flagellar assembly protein FliH</fullName>
    </recommendedName>
</protein>
<dbReference type="PRINTS" id="PR01003">
    <property type="entry name" value="FLGFLIH"/>
</dbReference>
<evidence type="ECO:0000256" key="10">
    <source>
        <dbReference type="SAM" id="MobiDB-lite"/>
    </source>
</evidence>
<dbReference type="Pfam" id="PF02108">
    <property type="entry name" value="FliH"/>
    <property type="match status" value="1"/>
</dbReference>
<dbReference type="GO" id="GO:0003774">
    <property type="term" value="F:cytoskeletal motor activity"/>
    <property type="evidence" value="ECO:0007669"/>
    <property type="project" value="InterPro"/>
</dbReference>
<evidence type="ECO:0000256" key="7">
    <source>
        <dbReference type="ARBA" id="ARBA00022795"/>
    </source>
</evidence>
<dbReference type="InterPro" id="IPR000563">
    <property type="entry name" value="Flag_FliH"/>
</dbReference>
<evidence type="ECO:0000256" key="8">
    <source>
        <dbReference type="ARBA" id="ARBA00022927"/>
    </source>
</evidence>
<evidence type="ECO:0000256" key="6">
    <source>
        <dbReference type="ARBA" id="ARBA00022490"/>
    </source>
</evidence>
<feature type="domain" description="Flagellar assembly protein FliH/Type III secretion system HrpE" evidence="11">
    <location>
        <begin position="107"/>
        <end position="225"/>
    </location>
</feature>
<feature type="region of interest" description="Disordered" evidence="10">
    <location>
        <begin position="18"/>
        <end position="43"/>
    </location>
</feature>
<accession>A0AB39UXJ5</accession>
<feature type="region of interest" description="Disordered" evidence="10">
    <location>
        <begin position="234"/>
        <end position="272"/>
    </location>
</feature>
<keyword evidence="12" id="KW-0282">Flagellum</keyword>
<dbReference type="KEGG" id="tcd:AAIA72_01760"/>
<dbReference type="InterPro" id="IPR038495">
    <property type="entry name" value="ATPase_E_C"/>
</dbReference>
<organism evidence="12">
    <name type="scientific">Thermohahella caldifontis</name>
    <dbReference type="NCBI Taxonomy" id="3142973"/>
    <lineage>
        <taxon>Bacteria</taxon>
        <taxon>Pseudomonadati</taxon>
        <taxon>Pseudomonadota</taxon>
        <taxon>Gammaproteobacteria</taxon>
        <taxon>Oceanospirillales</taxon>
        <taxon>Hahellaceae</taxon>
        <taxon>Thermohahella</taxon>
    </lineage>
</organism>
<dbReference type="GO" id="GO:0015031">
    <property type="term" value="P:protein transport"/>
    <property type="evidence" value="ECO:0007669"/>
    <property type="project" value="UniProtKB-KW"/>
</dbReference>
<keyword evidence="7" id="KW-1005">Bacterial flagellum biogenesis</keyword>
<dbReference type="InterPro" id="IPR018035">
    <property type="entry name" value="Flagellar_FliH/T3SS_HrpE"/>
</dbReference>
<keyword evidence="9" id="KW-1006">Bacterial flagellum protein export</keyword>
<keyword evidence="6" id="KW-0963">Cytoplasm</keyword>
<keyword evidence="12" id="KW-0966">Cell projection</keyword>
<name>A0AB39UXJ5_9GAMM</name>
<proteinExistence type="inferred from homology"/>
<dbReference type="GO" id="GO:0044781">
    <property type="term" value="P:bacterial-type flagellum organization"/>
    <property type="evidence" value="ECO:0007669"/>
    <property type="project" value="UniProtKB-KW"/>
</dbReference>
<evidence type="ECO:0000313" key="12">
    <source>
        <dbReference type="EMBL" id="XDT72735.1"/>
    </source>
</evidence>
<dbReference type="GO" id="GO:0009288">
    <property type="term" value="C:bacterial-type flagellum"/>
    <property type="evidence" value="ECO:0007669"/>
    <property type="project" value="InterPro"/>
</dbReference>
<evidence type="ECO:0000256" key="2">
    <source>
        <dbReference type="ARBA" id="ARBA00004496"/>
    </source>
</evidence>
<dbReference type="RefSeq" id="WP_369601739.1">
    <property type="nucleotide sequence ID" value="NZ_CP154858.1"/>
</dbReference>
<keyword evidence="5" id="KW-0813">Transport</keyword>
<evidence type="ECO:0000256" key="9">
    <source>
        <dbReference type="ARBA" id="ARBA00023225"/>
    </source>
</evidence>
<reference evidence="12" key="1">
    <citation type="submission" date="2024-05" db="EMBL/GenBank/DDBJ databases">
        <title>Genome sequencing of novel strain.</title>
        <authorList>
            <person name="Ganbat D."/>
            <person name="Ganbat S."/>
            <person name="Lee S.-J."/>
        </authorList>
    </citation>
    <scope>NUCLEOTIDE SEQUENCE</scope>
    <source>
        <strain evidence="12">SMD15-11</strain>
    </source>
</reference>
<dbReference type="PANTHER" id="PTHR34982">
    <property type="entry name" value="YOP PROTEINS TRANSLOCATION PROTEIN L"/>
    <property type="match status" value="1"/>
</dbReference>
<evidence type="ECO:0000259" key="11">
    <source>
        <dbReference type="Pfam" id="PF02108"/>
    </source>
</evidence>
<sequence>MSDKDRIPAEQLTAWERWELPVMNEQGETREAEESVRPPTAAELEAIREAAREEGFQSGYQAGHAEGLSQGRREGHAEGYAAGMEQGREEGRAQAYAKHEAELQARLRTLSGLISSLEKPLADQQETLEQTLVQLVLAVCRAVIFRELQLAPEALGQVVHEALAALPADEEWRVVLHPEDAALLRESGFEPVGQMTEDAGLTRGGCRVQTRNTLVDYTLERRFQKTVQAMLSRATARHEDAGGHQPDYAPALDDLSNLHTDVLEAPDEPEPE</sequence>
<dbReference type="PANTHER" id="PTHR34982:SF1">
    <property type="entry name" value="FLAGELLAR ASSEMBLY PROTEIN FLIH"/>
    <property type="match status" value="1"/>
</dbReference>
<feature type="compositionally biased region" description="Basic and acidic residues" evidence="10">
    <location>
        <begin position="27"/>
        <end position="36"/>
    </location>
</feature>
<dbReference type="AlphaFoldDB" id="A0AB39UXJ5"/>
<dbReference type="EMBL" id="CP154858">
    <property type="protein sequence ID" value="XDT72735.1"/>
    <property type="molecule type" value="Genomic_DNA"/>
</dbReference>
<keyword evidence="12" id="KW-0969">Cilium</keyword>
<dbReference type="Gene3D" id="3.30.2320.30">
    <property type="entry name" value="ATP synthase, E subunit, C-terminal"/>
    <property type="match status" value="1"/>
</dbReference>
<gene>
    <name evidence="12" type="ORF">AAIA72_01760</name>
</gene>
<dbReference type="GO" id="GO:0005829">
    <property type="term" value="C:cytosol"/>
    <property type="evidence" value="ECO:0007669"/>
    <property type="project" value="TreeGrafter"/>
</dbReference>
<evidence type="ECO:0000256" key="3">
    <source>
        <dbReference type="ARBA" id="ARBA00006602"/>
    </source>
</evidence>
<dbReference type="InterPro" id="IPR051472">
    <property type="entry name" value="T3SS_Stator/FliH"/>
</dbReference>
<dbReference type="GO" id="GO:0071973">
    <property type="term" value="P:bacterial-type flagellum-dependent cell motility"/>
    <property type="evidence" value="ECO:0007669"/>
    <property type="project" value="InterPro"/>
</dbReference>
<comment type="subcellular location">
    <subcellularLocation>
        <location evidence="2">Cytoplasm</location>
    </subcellularLocation>
</comment>